<keyword evidence="4" id="KW-1185">Reference proteome</keyword>
<gene>
    <name evidence="3" type="ORF">D9615_006128</name>
</gene>
<feature type="domain" description="Alpha-L-arabinofuranosidase C-terminal" evidence="2">
    <location>
        <begin position="232"/>
        <end position="393"/>
    </location>
</feature>
<dbReference type="GO" id="GO:0046556">
    <property type="term" value="F:alpha-L-arabinofuranosidase activity"/>
    <property type="evidence" value="ECO:0007669"/>
    <property type="project" value="InterPro"/>
</dbReference>
<sequence length="405" mass="43287">MEIADKQSGDGGLYAELLQNRAFQKVTPNTSAAILAWHPINDASLVVIARSQSLSSALTNLLRVTFPSDASGAVGFGINVNSSWTYAASFYYQFPSATDKNVTFTVGPQTSTGTQLASSSLTVSAAQTTWKQLKTTLTPDVSHLSTANNFTVTLDAAEAAGLKIDFSLLSLFPPTFNGRENGLRIDIVERDGTTYFEGEYATISTNSSNMFGTPATGVSCSLRFENYMSMSSGAVGEAAFMTGLERNADIVFAAAYAPRLEHVSNSQWTPNLISFDSDTIYRSASFYVQKMFSINKGDEYLPSTLPTPSGNLFWSVTRRTSTNEIIIKASLSIVSNNAATTADLSFILPPSVAVANVAAADILTGPATPNLIIPYTITIPAGQVFKYTAPALSVNILKLSAERRA</sequence>
<name>A0A8H5HAW1_9AGAR</name>
<evidence type="ECO:0000256" key="1">
    <source>
        <dbReference type="ARBA" id="ARBA00023180"/>
    </source>
</evidence>
<proteinExistence type="predicted"/>
<accession>A0A8H5HAW1</accession>
<dbReference type="PANTHER" id="PTHR31776">
    <property type="entry name" value="ALPHA-L-ARABINOFURANOSIDASE 1"/>
    <property type="match status" value="1"/>
</dbReference>
<dbReference type="SMART" id="SM00813">
    <property type="entry name" value="Alpha-L-AF_C"/>
    <property type="match status" value="1"/>
</dbReference>
<dbReference type="GO" id="GO:0046373">
    <property type="term" value="P:L-arabinose metabolic process"/>
    <property type="evidence" value="ECO:0007669"/>
    <property type="project" value="InterPro"/>
</dbReference>
<dbReference type="Gene3D" id="3.20.20.80">
    <property type="entry name" value="Glycosidases"/>
    <property type="match status" value="1"/>
</dbReference>
<dbReference type="EMBL" id="JAACJP010000014">
    <property type="protein sequence ID" value="KAF5380161.1"/>
    <property type="molecule type" value="Genomic_DNA"/>
</dbReference>
<keyword evidence="1" id="KW-0325">Glycoprotein</keyword>
<dbReference type="Pfam" id="PF06964">
    <property type="entry name" value="Alpha-L-AF_C"/>
    <property type="match status" value="1"/>
</dbReference>
<dbReference type="AlphaFoldDB" id="A0A8H5HAW1"/>
<reference evidence="3 4" key="1">
    <citation type="journal article" date="2020" name="ISME J.">
        <title>Uncovering the hidden diversity of litter-decomposition mechanisms in mushroom-forming fungi.</title>
        <authorList>
            <person name="Floudas D."/>
            <person name="Bentzer J."/>
            <person name="Ahren D."/>
            <person name="Johansson T."/>
            <person name="Persson P."/>
            <person name="Tunlid A."/>
        </authorList>
    </citation>
    <scope>NUCLEOTIDE SEQUENCE [LARGE SCALE GENOMIC DNA]</scope>
    <source>
        <strain evidence="3 4">CBS 661.87</strain>
    </source>
</reference>
<protein>
    <recommendedName>
        <fullName evidence="2">Alpha-L-arabinofuranosidase C-terminal domain-containing protein</fullName>
    </recommendedName>
</protein>
<dbReference type="OrthoDB" id="406864at2759"/>
<dbReference type="InterPro" id="IPR010720">
    <property type="entry name" value="Alpha-L-AF_C"/>
</dbReference>
<comment type="caution">
    <text evidence="3">The sequence shown here is derived from an EMBL/GenBank/DDBJ whole genome shotgun (WGS) entry which is preliminary data.</text>
</comment>
<dbReference type="Proteomes" id="UP000565441">
    <property type="component" value="Unassembled WGS sequence"/>
</dbReference>
<dbReference type="PANTHER" id="PTHR31776:SF0">
    <property type="entry name" value="ALPHA-L-ARABINOFURANOSIDASE 1"/>
    <property type="match status" value="1"/>
</dbReference>
<organism evidence="3 4">
    <name type="scientific">Tricholomella constricta</name>
    <dbReference type="NCBI Taxonomy" id="117010"/>
    <lineage>
        <taxon>Eukaryota</taxon>
        <taxon>Fungi</taxon>
        <taxon>Dikarya</taxon>
        <taxon>Basidiomycota</taxon>
        <taxon>Agaricomycotina</taxon>
        <taxon>Agaricomycetes</taxon>
        <taxon>Agaricomycetidae</taxon>
        <taxon>Agaricales</taxon>
        <taxon>Tricholomatineae</taxon>
        <taxon>Lyophyllaceae</taxon>
        <taxon>Tricholomella</taxon>
    </lineage>
</organism>
<dbReference type="InterPro" id="IPR051563">
    <property type="entry name" value="Glycosyl_Hydrolase_51"/>
</dbReference>
<evidence type="ECO:0000313" key="4">
    <source>
        <dbReference type="Proteomes" id="UP000565441"/>
    </source>
</evidence>
<evidence type="ECO:0000259" key="2">
    <source>
        <dbReference type="SMART" id="SM00813"/>
    </source>
</evidence>
<evidence type="ECO:0000313" key="3">
    <source>
        <dbReference type="EMBL" id="KAF5380161.1"/>
    </source>
</evidence>